<name>A0ABD2PD82_9CUCU</name>
<dbReference type="Proteomes" id="UP001516400">
    <property type="component" value="Unassembled WGS sequence"/>
</dbReference>
<reference evidence="1 2" key="1">
    <citation type="journal article" date="2021" name="BMC Biol.">
        <title>Horizontally acquired antibacterial genes associated with adaptive radiation of ladybird beetles.</title>
        <authorList>
            <person name="Li H.S."/>
            <person name="Tang X.F."/>
            <person name="Huang Y.H."/>
            <person name="Xu Z.Y."/>
            <person name="Chen M.L."/>
            <person name="Du X.Y."/>
            <person name="Qiu B.Y."/>
            <person name="Chen P.T."/>
            <person name="Zhang W."/>
            <person name="Slipinski A."/>
            <person name="Escalona H.E."/>
            <person name="Waterhouse R.M."/>
            <person name="Zwick A."/>
            <person name="Pang H."/>
        </authorList>
    </citation>
    <scope>NUCLEOTIDE SEQUENCE [LARGE SCALE GENOMIC DNA]</scope>
    <source>
        <strain evidence="1">SYSU2018</strain>
    </source>
</reference>
<evidence type="ECO:0000313" key="2">
    <source>
        <dbReference type="Proteomes" id="UP001516400"/>
    </source>
</evidence>
<sequence>MKKKKYLTWLQEYKQQKNEVRRLIKTEENNAWDQHCPQLETLIEGKRCSEVWKSIRSLKSSSKDKDHISIIEPDEWKDHYANLLQEKRTEYGDKYPKENIRLQIEKVEIGEETTKKVVMSMQTGNSSGPEGIYTEMLKNGSEKLLQRLMYVINECLNGYLVPEQWKVAHITSIHKR</sequence>
<keyword evidence="2" id="KW-1185">Reference proteome</keyword>
<gene>
    <name evidence="1" type="ORF">HHI36_002858</name>
</gene>
<dbReference type="EMBL" id="JABFTP020000185">
    <property type="protein sequence ID" value="KAL3288410.1"/>
    <property type="molecule type" value="Genomic_DNA"/>
</dbReference>
<protein>
    <submittedName>
        <fullName evidence="1">Uncharacterized protein</fullName>
    </submittedName>
</protein>
<evidence type="ECO:0000313" key="1">
    <source>
        <dbReference type="EMBL" id="KAL3288410.1"/>
    </source>
</evidence>
<dbReference type="AlphaFoldDB" id="A0ABD2PD82"/>
<comment type="caution">
    <text evidence="1">The sequence shown here is derived from an EMBL/GenBank/DDBJ whole genome shotgun (WGS) entry which is preliminary data.</text>
</comment>
<accession>A0ABD2PD82</accession>
<organism evidence="1 2">
    <name type="scientific">Cryptolaemus montrouzieri</name>
    <dbReference type="NCBI Taxonomy" id="559131"/>
    <lineage>
        <taxon>Eukaryota</taxon>
        <taxon>Metazoa</taxon>
        <taxon>Ecdysozoa</taxon>
        <taxon>Arthropoda</taxon>
        <taxon>Hexapoda</taxon>
        <taxon>Insecta</taxon>
        <taxon>Pterygota</taxon>
        <taxon>Neoptera</taxon>
        <taxon>Endopterygota</taxon>
        <taxon>Coleoptera</taxon>
        <taxon>Polyphaga</taxon>
        <taxon>Cucujiformia</taxon>
        <taxon>Coccinelloidea</taxon>
        <taxon>Coccinellidae</taxon>
        <taxon>Scymninae</taxon>
        <taxon>Scymnini</taxon>
        <taxon>Cryptolaemus</taxon>
    </lineage>
</organism>
<proteinExistence type="predicted"/>